<sequence>MATKGVNLYFLPRTKQCCCYHSLHVGTKIISWVFIAVGSIAIFSARVTQQSVGDFPLLVTLYGGIILITAVFNHSSLLIKLWLIFAACIVLLFIINIIINIVDISLKNMDAIAKLFADLLWISAYSYAYIIVYNFYVEDYWN</sequence>
<dbReference type="GeneID" id="106666370"/>
<proteinExistence type="predicted"/>
<name>A0A8I6RRW9_CIMLE</name>
<keyword evidence="3" id="KW-1185">Reference proteome</keyword>
<feature type="transmembrane region" description="Helical" evidence="1">
    <location>
        <begin position="115"/>
        <end position="136"/>
    </location>
</feature>
<dbReference type="KEGG" id="clec:106666370"/>
<feature type="transmembrane region" description="Helical" evidence="1">
    <location>
        <begin position="55"/>
        <end position="75"/>
    </location>
</feature>
<dbReference type="RefSeq" id="XP_014249018.1">
    <property type="nucleotide sequence ID" value="XM_014393532.2"/>
</dbReference>
<feature type="transmembrane region" description="Helical" evidence="1">
    <location>
        <begin position="81"/>
        <end position="103"/>
    </location>
</feature>
<protein>
    <submittedName>
        <fullName evidence="2">Uncharacterized protein</fullName>
    </submittedName>
</protein>
<dbReference type="EnsemblMetazoa" id="XM_014393532.2">
    <property type="protein sequence ID" value="XP_014249018.1"/>
    <property type="gene ID" value="LOC106666370"/>
</dbReference>
<keyword evidence="1" id="KW-0472">Membrane</keyword>
<feature type="transmembrane region" description="Helical" evidence="1">
    <location>
        <begin position="29"/>
        <end position="48"/>
    </location>
</feature>
<organism evidence="2 3">
    <name type="scientific">Cimex lectularius</name>
    <name type="common">Bed bug</name>
    <name type="synonym">Acanthia lectularia</name>
    <dbReference type="NCBI Taxonomy" id="79782"/>
    <lineage>
        <taxon>Eukaryota</taxon>
        <taxon>Metazoa</taxon>
        <taxon>Ecdysozoa</taxon>
        <taxon>Arthropoda</taxon>
        <taxon>Hexapoda</taxon>
        <taxon>Insecta</taxon>
        <taxon>Pterygota</taxon>
        <taxon>Neoptera</taxon>
        <taxon>Paraneoptera</taxon>
        <taxon>Hemiptera</taxon>
        <taxon>Heteroptera</taxon>
        <taxon>Panheteroptera</taxon>
        <taxon>Cimicomorpha</taxon>
        <taxon>Cimicidae</taxon>
        <taxon>Cimex</taxon>
    </lineage>
</organism>
<keyword evidence="1" id="KW-1133">Transmembrane helix</keyword>
<reference evidence="2" key="1">
    <citation type="submission" date="2022-01" db="UniProtKB">
        <authorList>
            <consortium name="EnsemblMetazoa"/>
        </authorList>
    </citation>
    <scope>IDENTIFICATION</scope>
</reference>
<dbReference type="Proteomes" id="UP000494040">
    <property type="component" value="Unassembled WGS sequence"/>
</dbReference>
<dbReference type="AlphaFoldDB" id="A0A8I6RRW9"/>
<accession>A0A8I6RRW9</accession>
<evidence type="ECO:0000313" key="2">
    <source>
        <dbReference type="EnsemblMetazoa" id="XP_014249018.1"/>
    </source>
</evidence>
<evidence type="ECO:0000313" key="3">
    <source>
        <dbReference type="Proteomes" id="UP000494040"/>
    </source>
</evidence>
<evidence type="ECO:0000256" key="1">
    <source>
        <dbReference type="SAM" id="Phobius"/>
    </source>
</evidence>
<keyword evidence="1" id="KW-0812">Transmembrane</keyword>